<dbReference type="GO" id="GO:0005524">
    <property type="term" value="F:ATP binding"/>
    <property type="evidence" value="ECO:0007669"/>
    <property type="project" value="InterPro"/>
</dbReference>
<dbReference type="OrthoDB" id="202825at2759"/>
<dbReference type="KEGG" id="tet:TTHERM_00035680"/>
<dbReference type="GeneID" id="7847266"/>
<dbReference type="EMBL" id="GG662720">
    <property type="protein sequence ID" value="EAR86536.2"/>
    <property type="molecule type" value="Genomic_DNA"/>
</dbReference>
<dbReference type="InterPro" id="IPR013815">
    <property type="entry name" value="ATP_grasp_subdomain_1"/>
</dbReference>
<evidence type="ECO:0000313" key="3">
    <source>
        <dbReference type="EMBL" id="EAR86536.2"/>
    </source>
</evidence>
<evidence type="ECO:0000256" key="1">
    <source>
        <dbReference type="SAM" id="Coils"/>
    </source>
</evidence>
<evidence type="ECO:0000313" key="4">
    <source>
        <dbReference type="Proteomes" id="UP000009168"/>
    </source>
</evidence>
<reference evidence="4" key="1">
    <citation type="journal article" date="2006" name="PLoS Biol.">
        <title>Macronuclear genome sequence of the ciliate Tetrahymena thermophila, a model eukaryote.</title>
        <authorList>
            <person name="Eisen J.A."/>
            <person name="Coyne R.S."/>
            <person name="Wu M."/>
            <person name="Wu D."/>
            <person name="Thiagarajan M."/>
            <person name="Wortman J.R."/>
            <person name="Badger J.H."/>
            <person name="Ren Q."/>
            <person name="Amedeo P."/>
            <person name="Jones K.M."/>
            <person name="Tallon L.J."/>
            <person name="Delcher A.L."/>
            <person name="Salzberg S.L."/>
            <person name="Silva J.C."/>
            <person name="Haas B.J."/>
            <person name="Majoros W.H."/>
            <person name="Farzad M."/>
            <person name="Carlton J.M."/>
            <person name="Smith R.K. Jr."/>
            <person name="Garg J."/>
            <person name="Pearlman R.E."/>
            <person name="Karrer K.M."/>
            <person name="Sun L."/>
            <person name="Manning G."/>
            <person name="Elde N.C."/>
            <person name="Turkewitz A.P."/>
            <person name="Asai D.J."/>
            <person name="Wilkes D.E."/>
            <person name="Wang Y."/>
            <person name="Cai H."/>
            <person name="Collins K."/>
            <person name="Stewart B.A."/>
            <person name="Lee S.R."/>
            <person name="Wilamowska K."/>
            <person name="Weinberg Z."/>
            <person name="Ruzzo W.L."/>
            <person name="Wloga D."/>
            <person name="Gaertig J."/>
            <person name="Frankel J."/>
            <person name="Tsao C.-C."/>
            <person name="Gorovsky M.A."/>
            <person name="Keeling P.J."/>
            <person name="Waller R.F."/>
            <person name="Patron N.J."/>
            <person name="Cherry J.M."/>
            <person name="Stover N.A."/>
            <person name="Krieger C.J."/>
            <person name="del Toro C."/>
            <person name="Ryder H.F."/>
            <person name="Williamson S.C."/>
            <person name="Barbeau R.A."/>
            <person name="Hamilton E.P."/>
            <person name="Orias E."/>
        </authorList>
    </citation>
    <scope>NUCLEOTIDE SEQUENCE [LARGE SCALE GENOMIC DNA]</scope>
    <source>
        <strain evidence="4">SB210</strain>
    </source>
</reference>
<dbReference type="STRING" id="312017.Q22MF2"/>
<dbReference type="InterPro" id="IPR004344">
    <property type="entry name" value="TTL/TTLL_fam"/>
</dbReference>
<dbReference type="Gene3D" id="3.30.1490.20">
    <property type="entry name" value="ATP-grasp fold, A domain"/>
    <property type="match status" value="1"/>
</dbReference>
<accession>Q22MF2</accession>
<feature type="compositionally biased region" description="Polar residues" evidence="2">
    <location>
        <begin position="200"/>
        <end position="220"/>
    </location>
</feature>
<proteinExistence type="predicted"/>
<keyword evidence="3" id="KW-0436">Ligase</keyword>
<keyword evidence="1" id="KW-0175">Coiled coil</keyword>
<sequence length="1021" mass="119376">MQSANISNSIAEINKISQSNYLQKESTPQGLMQSPLLGSNKKRYYEYQNEYKSDFKPSQVQHIVLIAKKIEKQSRESKGSPVRLLGDNNYRIQTAQYGNKYTRNYNQQFTSNLIKGQTFYDTGYYSNQTKQDLGANNNTPSSIFSYSGFQQQQFESQYQSANNMGRTLSSVKNYPLTGFQTNKPDIFSQIQNFQQNQPSKNATQNQNTSPKQKSIQNEKSQENNQLLKIHYSSTNQTHKSPLQGRQFFVSELNRQVSDQNNNFTSAYSQQAFTYQQGGGRSSSSQVQQSSNYMQNIQFSPNQQNFQQIAQNKEESYYKYIVNYGNNCLIVKRVMETRENWRAIETHNTAYNFRWCPISQAVKFDRIGIGMKQLVNHLEFHKELTCKYTLIKNLKPYCEQNKINMFTLTPLTFLIDLDDENCDSSLKRFAKFFYKHMPKNSSVLKKPENPKKAVNEFVKRLKPLMQYPMQDKKEKPNPFSKPKMHESFANGENYFWFLKPTGTNRGRGIYIFNQIEQLEKYIQEYYVGMEEKPLTKKKEIVPNKQEQEQLQQQQQQQQLQQQIIEAQNCQQKKENSQEKESNQIQDQDQLDFKSKFQFQQKVIQQLQNHQQQLQITSVSPNLRSNENYSPEKNQQDQNADQSKKRKNTQSSANKDPVSIIKCHQFVVQKYVERPMLINNRKFDIRAWVLVTHTMDVYFFKESVIRTSGQKFNLDNNQINNHFIHLTNNAVQRYADNYGEFENGNQMSLANFFKYCQAHHPNECDTSKMHQDMKNIVYHTMNCVKRKINPEDRKYTFEIYGYDFLVDDKFNIWLLEINTNPCLDESSPHLQQALPRMLDDAFKLTLDIIFPKTKILQKQQPQINKSPSQIVSPAKAMMKAKSPKTLQNITNSIRTEQNETKLVLQEEQVIVENEQLPQSLNMIDGKSIVFENKNENSDSASPKCSSTTQQDSQISNSQPGHPNNSNYIYVSSTVKQSLPQRLTKKETNWPVDGFPDEENMWEFLLNIYCPKPKSNHSQKKSTF</sequence>
<dbReference type="PANTHER" id="PTHR46069">
    <property type="entry name" value="TUBULIN TYROSINE LIGASE"/>
    <property type="match status" value="1"/>
</dbReference>
<keyword evidence="4" id="KW-1185">Reference proteome</keyword>
<feature type="compositionally biased region" description="Polar residues" evidence="2">
    <location>
        <begin position="935"/>
        <end position="965"/>
    </location>
</feature>
<dbReference type="Proteomes" id="UP000009168">
    <property type="component" value="Unassembled WGS sequence"/>
</dbReference>
<feature type="compositionally biased region" description="Polar residues" evidence="2">
    <location>
        <begin position="619"/>
        <end position="639"/>
    </location>
</feature>
<dbReference type="PANTHER" id="PTHR46069:SF1">
    <property type="entry name" value="CHROMOSOME UNDETERMINED SCAFFOLD_125, WHOLE GENOME SHOTGUN SEQUENCE"/>
    <property type="match status" value="1"/>
</dbReference>
<organism evidence="3 4">
    <name type="scientific">Tetrahymena thermophila (strain SB210)</name>
    <dbReference type="NCBI Taxonomy" id="312017"/>
    <lineage>
        <taxon>Eukaryota</taxon>
        <taxon>Sar</taxon>
        <taxon>Alveolata</taxon>
        <taxon>Ciliophora</taxon>
        <taxon>Intramacronucleata</taxon>
        <taxon>Oligohymenophorea</taxon>
        <taxon>Hymenostomatida</taxon>
        <taxon>Tetrahymenina</taxon>
        <taxon>Tetrahymenidae</taxon>
        <taxon>Tetrahymena</taxon>
    </lineage>
</organism>
<feature type="coiled-coil region" evidence="1">
    <location>
        <begin position="542"/>
        <end position="578"/>
    </location>
</feature>
<dbReference type="HOGENOM" id="CLU_298369_0_0_1"/>
<dbReference type="GO" id="GO:0016874">
    <property type="term" value="F:ligase activity"/>
    <property type="evidence" value="ECO:0007669"/>
    <property type="project" value="UniProtKB-KW"/>
</dbReference>
<dbReference type="SUPFAM" id="SSF56059">
    <property type="entry name" value="Glutathione synthetase ATP-binding domain-like"/>
    <property type="match status" value="1"/>
</dbReference>
<feature type="region of interest" description="Disordered" evidence="2">
    <location>
        <begin position="195"/>
        <end position="220"/>
    </location>
</feature>
<protein>
    <submittedName>
        <fullName evidence="3">Tubulin-tyrosine ligase family protein</fullName>
    </submittedName>
</protein>
<dbReference type="Pfam" id="PF03133">
    <property type="entry name" value="TTL"/>
    <property type="match status" value="2"/>
</dbReference>
<dbReference type="AlphaFoldDB" id="Q22MF2"/>
<feature type="region of interest" description="Disordered" evidence="2">
    <location>
        <begin position="931"/>
        <end position="965"/>
    </location>
</feature>
<dbReference type="Gene3D" id="3.30.470.20">
    <property type="entry name" value="ATP-grasp fold, B domain"/>
    <property type="match status" value="1"/>
</dbReference>
<dbReference type="RefSeq" id="XP_977068.2">
    <property type="nucleotide sequence ID" value="XM_971975.2"/>
</dbReference>
<dbReference type="PROSITE" id="PS51221">
    <property type="entry name" value="TTL"/>
    <property type="match status" value="1"/>
</dbReference>
<gene>
    <name evidence="3" type="ORF">TTHERM_00035680</name>
</gene>
<evidence type="ECO:0000256" key="2">
    <source>
        <dbReference type="SAM" id="MobiDB-lite"/>
    </source>
</evidence>
<name>Q22MF2_TETTS</name>
<dbReference type="InParanoid" id="Q22MF2"/>
<dbReference type="eggNOG" id="KOG2157">
    <property type="taxonomic scope" value="Eukaryota"/>
</dbReference>
<feature type="region of interest" description="Disordered" evidence="2">
    <location>
        <begin position="619"/>
        <end position="653"/>
    </location>
</feature>